<dbReference type="RefSeq" id="WP_142862453.1">
    <property type="nucleotide sequence ID" value="NZ_VJMF01000029.1"/>
</dbReference>
<name>A0A549T0Z3_METSR</name>
<dbReference type="AlphaFoldDB" id="A0A549T0Z3"/>
<protein>
    <submittedName>
        <fullName evidence="1">Uncharacterized protein</fullName>
    </submittedName>
</protein>
<organism evidence="1 2">
    <name type="scientific">Methylosinus sporium</name>
    <dbReference type="NCBI Taxonomy" id="428"/>
    <lineage>
        <taxon>Bacteria</taxon>
        <taxon>Pseudomonadati</taxon>
        <taxon>Pseudomonadota</taxon>
        <taxon>Alphaproteobacteria</taxon>
        <taxon>Hyphomicrobiales</taxon>
        <taxon>Methylocystaceae</taxon>
        <taxon>Methylosinus</taxon>
    </lineage>
</organism>
<dbReference type="EMBL" id="VJMF01000029">
    <property type="protein sequence ID" value="TRL35539.1"/>
    <property type="molecule type" value="Genomic_DNA"/>
</dbReference>
<accession>A0A549T0Z3</accession>
<evidence type="ECO:0000313" key="1">
    <source>
        <dbReference type="EMBL" id="TRL35539.1"/>
    </source>
</evidence>
<sequence length="134" mass="15114">MRYDPIHGFMSPGEYDRFVGFIEEQAAAGNLRELPVDKEYGKGGIYGGRWFLDIENAERWRLVPPDFPFRGLWEPIARPDYVEVSRISHELQASHGLNACQCAGKLASAAHAEGKYEEGVFWRAVEASLTPRGE</sequence>
<reference evidence="1 2" key="1">
    <citation type="submission" date="2019-07" db="EMBL/GenBank/DDBJ databases">
        <title>Ln-dependent methylotrophs.</title>
        <authorList>
            <person name="Tani A."/>
        </authorList>
    </citation>
    <scope>NUCLEOTIDE SEQUENCE [LARGE SCALE GENOMIC DNA]</scope>
    <source>
        <strain evidence="1 2">SM89A</strain>
    </source>
</reference>
<comment type="caution">
    <text evidence="1">The sequence shown here is derived from an EMBL/GenBank/DDBJ whole genome shotgun (WGS) entry which is preliminary data.</text>
</comment>
<dbReference type="Proteomes" id="UP000316781">
    <property type="component" value="Unassembled WGS sequence"/>
</dbReference>
<gene>
    <name evidence="1" type="ORF">FM996_07295</name>
</gene>
<evidence type="ECO:0000313" key="2">
    <source>
        <dbReference type="Proteomes" id="UP000316781"/>
    </source>
</evidence>
<proteinExistence type="predicted"/>